<dbReference type="SUPFAM" id="SSF51905">
    <property type="entry name" value="FAD/NAD(P)-binding domain"/>
    <property type="match status" value="1"/>
</dbReference>
<dbReference type="InterPro" id="IPR036188">
    <property type="entry name" value="FAD/NAD-bd_sf"/>
</dbReference>
<dbReference type="STRING" id="37927.SA2016_0385"/>
<dbReference type="Proteomes" id="UP000070134">
    <property type="component" value="Chromosome"/>
</dbReference>
<accession>A0A126ZVG9</accession>
<name>A0A126ZVG9_9MICC</name>
<dbReference type="KEGG" id="satk:SA2016_0385"/>
<dbReference type="EMBL" id="CP014518">
    <property type="protein sequence ID" value="AMM31083.1"/>
    <property type="molecule type" value="Genomic_DNA"/>
</dbReference>
<keyword evidence="3" id="KW-1185">Reference proteome</keyword>
<gene>
    <name evidence="2" type="ORF">SA2016_0385</name>
</gene>
<dbReference type="AlphaFoldDB" id="A0A126ZVG9"/>
<evidence type="ECO:0000313" key="2">
    <source>
        <dbReference type="EMBL" id="AMM31083.1"/>
    </source>
</evidence>
<proteinExistence type="predicted"/>
<organism evidence="2 3">
    <name type="scientific">Sinomonas atrocyanea</name>
    <dbReference type="NCBI Taxonomy" id="37927"/>
    <lineage>
        <taxon>Bacteria</taxon>
        <taxon>Bacillati</taxon>
        <taxon>Actinomycetota</taxon>
        <taxon>Actinomycetes</taxon>
        <taxon>Micrococcales</taxon>
        <taxon>Micrococcaceae</taxon>
        <taxon>Sinomonas</taxon>
    </lineage>
</organism>
<evidence type="ECO:0000313" key="3">
    <source>
        <dbReference type="Proteomes" id="UP000070134"/>
    </source>
</evidence>
<feature type="region of interest" description="Disordered" evidence="1">
    <location>
        <begin position="1"/>
        <end position="23"/>
    </location>
</feature>
<dbReference type="Gene3D" id="3.50.50.60">
    <property type="entry name" value="FAD/NAD(P)-binding domain"/>
    <property type="match status" value="1"/>
</dbReference>
<evidence type="ECO:0000256" key="1">
    <source>
        <dbReference type="SAM" id="MobiDB-lite"/>
    </source>
</evidence>
<reference evidence="2 3" key="1">
    <citation type="submission" date="2016-02" db="EMBL/GenBank/DDBJ databases">
        <title>Complete genome of Sinomonas atrocyanea KCTC 3377.</title>
        <authorList>
            <person name="Kim K.M."/>
        </authorList>
    </citation>
    <scope>NUCLEOTIDE SEQUENCE [LARGE SCALE GENOMIC DNA]</scope>
    <source>
        <strain evidence="2 3">KCTC 3377</strain>
    </source>
</reference>
<feature type="compositionally biased region" description="Basic and acidic residues" evidence="1">
    <location>
        <begin position="1"/>
        <end position="10"/>
    </location>
</feature>
<protein>
    <submittedName>
        <fullName evidence="2">FAD-binding protein</fullName>
    </submittedName>
</protein>
<sequence length="211" mass="22063">MPMPSSHEDVPDPQARALQGEDPVAESTSAVVIGTGLSGLAVAAELARHAVAAVTVDGLESSAPTTATCALRVADLSSAESMEYLEVLRHLRKHAVSHGLDVRHQLTARHLALVESPEPDAPARWAVRTDAGVLYADAVVLTRCAHNQLRRFLADLGYSLGEHLLEALGQIGLYLVGVTGLAAPSTREVLLQAKHVGAEVSARVGAGLQPA</sequence>